<organism evidence="1 2">
    <name type="scientific">Spiromyces aspiralis</name>
    <dbReference type="NCBI Taxonomy" id="68401"/>
    <lineage>
        <taxon>Eukaryota</taxon>
        <taxon>Fungi</taxon>
        <taxon>Fungi incertae sedis</taxon>
        <taxon>Zoopagomycota</taxon>
        <taxon>Kickxellomycotina</taxon>
        <taxon>Kickxellomycetes</taxon>
        <taxon>Kickxellales</taxon>
        <taxon>Kickxellaceae</taxon>
        <taxon>Spiromyces</taxon>
    </lineage>
</organism>
<reference evidence="1" key="1">
    <citation type="submission" date="2022-06" db="EMBL/GenBank/DDBJ databases">
        <title>Phylogenomic reconstructions and comparative analyses of Kickxellomycotina fungi.</title>
        <authorList>
            <person name="Reynolds N.K."/>
            <person name="Stajich J.E."/>
            <person name="Barry K."/>
            <person name="Grigoriev I.V."/>
            <person name="Crous P."/>
            <person name="Smith M.E."/>
        </authorList>
    </citation>
    <scope>NUCLEOTIDE SEQUENCE</scope>
    <source>
        <strain evidence="1">RSA 2271</strain>
    </source>
</reference>
<accession>A0ACC1HQQ9</accession>
<comment type="caution">
    <text evidence="1">The sequence shown here is derived from an EMBL/GenBank/DDBJ whole genome shotgun (WGS) entry which is preliminary data.</text>
</comment>
<proteinExistence type="predicted"/>
<sequence length="168" mass="18999">MVSLTPEMQLLSSLSVQDVLDDKADPHMRHTVADTDTIQTALKLMQAKDVLSLPVYHQQDTAGKRHYIDLVTIEDLRDYIISWPELKDEIEYQELYGRARGSTVLSTPLANVINRPHQRPATIAPDAPLQDLLRLFSESHRHRVLIRSPENSTADSPPIGLTQTDVLR</sequence>
<evidence type="ECO:0000313" key="1">
    <source>
        <dbReference type="EMBL" id="KAJ1676699.1"/>
    </source>
</evidence>
<keyword evidence="2" id="KW-1185">Reference proteome</keyword>
<feature type="non-terminal residue" evidence="1">
    <location>
        <position position="168"/>
    </location>
</feature>
<name>A0ACC1HQQ9_9FUNG</name>
<dbReference type="Proteomes" id="UP001145114">
    <property type="component" value="Unassembled WGS sequence"/>
</dbReference>
<evidence type="ECO:0000313" key="2">
    <source>
        <dbReference type="Proteomes" id="UP001145114"/>
    </source>
</evidence>
<protein>
    <submittedName>
        <fullName evidence="1">Uncharacterized protein</fullName>
    </submittedName>
</protein>
<dbReference type="EMBL" id="JAMZIH010003635">
    <property type="protein sequence ID" value="KAJ1676699.1"/>
    <property type="molecule type" value="Genomic_DNA"/>
</dbReference>
<gene>
    <name evidence="1" type="ORF">EV182_007662</name>
</gene>